<dbReference type="Proteomes" id="UP000767446">
    <property type="component" value="Unassembled WGS sequence"/>
</dbReference>
<reference evidence="2" key="1">
    <citation type="submission" date="2021-02" db="EMBL/GenBank/DDBJ databases">
        <title>Metagenome analyses of Stigonema ocellatum DSM 106950, Chlorogloea purpurea SAG 13.99 and Gomphosphaeria aponina DSM 107014.</title>
        <authorList>
            <person name="Marter P."/>
            <person name="Huang S."/>
        </authorList>
    </citation>
    <scope>NUCLEOTIDE SEQUENCE</scope>
    <source>
        <strain evidence="2">JP213</strain>
    </source>
</reference>
<gene>
    <name evidence="2" type="ORF">DSM107014_04855</name>
</gene>
<dbReference type="AlphaFoldDB" id="A0A941GPK9"/>
<organism evidence="2 3">
    <name type="scientific">Gomphosphaeria aponina SAG 52.96 = DSM 107014</name>
    <dbReference type="NCBI Taxonomy" id="1521640"/>
    <lineage>
        <taxon>Bacteria</taxon>
        <taxon>Bacillati</taxon>
        <taxon>Cyanobacteriota</taxon>
        <taxon>Cyanophyceae</taxon>
        <taxon>Oscillatoriophycideae</taxon>
        <taxon>Chroococcales</taxon>
        <taxon>Gomphosphaeriaceae</taxon>
        <taxon>Gomphosphaeria</taxon>
    </lineage>
</organism>
<name>A0A941GPK9_9CHRO</name>
<accession>A0A941GPK9</accession>
<protein>
    <submittedName>
        <fullName evidence="2">Uncharacterized protein</fullName>
    </submittedName>
</protein>
<comment type="caution">
    <text evidence="2">The sequence shown here is derived from an EMBL/GenBank/DDBJ whole genome shotgun (WGS) entry which is preliminary data.</text>
</comment>
<evidence type="ECO:0000256" key="1">
    <source>
        <dbReference type="SAM" id="MobiDB-lite"/>
    </source>
</evidence>
<evidence type="ECO:0000313" key="2">
    <source>
        <dbReference type="EMBL" id="MBR8827225.1"/>
    </source>
</evidence>
<sequence>MNEIRRKIFTGNGCHRALAKFQGIIIYPSGNEEGQKNKILLPEGEFDCSFVPKLYWLFCNHRHEFEGIKNYIGYPKISDGKLVKIELAVLQKEDQYQQETWEVCGMWSGKKKKLLVQRDVKIIPEDTSLHFYQYSFVNQEDFQKNLWDKYCYLIMCKREKDELAIKKTVPIACPVKKPQPPRKYQKTELNTERQPNVSKEKPSLQRKPKA</sequence>
<proteinExistence type="predicted"/>
<feature type="region of interest" description="Disordered" evidence="1">
    <location>
        <begin position="174"/>
        <end position="210"/>
    </location>
</feature>
<evidence type="ECO:0000313" key="3">
    <source>
        <dbReference type="Proteomes" id="UP000767446"/>
    </source>
</evidence>
<dbReference type="EMBL" id="JADQBC010000023">
    <property type="protein sequence ID" value="MBR8827225.1"/>
    <property type="molecule type" value="Genomic_DNA"/>
</dbReference>